<comment type="caution">
    <text evidence="3">The sequence shown here is derived from an EMBL/GenBank/DDBJ whole genome shotgun (WGS) entry which is preliminary data.</text>
</comment>
<dbReference type="Proteomes" id="UP000613512">
    <property type="component" value="Unassembled WGS sequence"/>
</dbReference>
<dbReference type="EMBL" id="BMEY01000001">
    <property type="protein sequence ID" value="GGA61158.1"/>
    <property type="molecule type" value="Genomic_DNA"/>
</dbReference>
<dbReference type="Pfam" id="PF07238">
    <property type="entry name" value="PilZ"/>
    <property type="match status" value="1"/>
</dbReference>
<accession>A0A916RMX2</accession>
<dbReference type="InterPro" id="IPR009926">
    <property type="entry name" value="T3SS_YcgR_PilZN"/>
</dbReference>
<dbReference type="Gene3D" id="2.40.10.220">
    <property type="entry name" value="predicted glycosyltransferase like domains"/>
    <property type="match status" value="1"/>
</dbReference>
<protein>
    <recommendedName>
        <fullName evidence="5">Pilus assembly protein PilZ</fullName>
    </recommendedName>
</protein>
<dbReference type="AlphaFoldDB" id="A0A916RMX2"/>
<dbReference type="SUPFAM" id="SSF141371">
    <property type="entry name" value="PilZ domain-like"/>
    <property type="match status" value="1"/>
</dbReference>
<proteinExistence type="predicted"/>
<organism evidence="3 4">
    <name type="scientific">Ornithinibacillus halotolerans</name>
    <dbReference type="NCBI Taxonomy" id="1274357"/>
    <lineage>
        <taxon>Bacteria</taxon>
        <taxon>Bacillati</taxon>
        <taxon>Bacillota</taxon>
        <taxon>Bacilli</taxon>
        <taxon>Bacillales</taxon>
        <taxon>Bacillaceae</taxon>
        <taxon>Ornithinibacillus</taxon>
    </lineage>
</organism>
<dbReference type="InterPro" id="IPR009875">
    <property type="entry name" value="PilZ_domain"/>
</dbReference>
<evidence type="ECO:0000313" key="4">
    <source>
        <dbReference type="Proteomes" id="UP000613512"/>
    </source>
</evidence>
<gene>
    <name evidence="3" type="primary">ypfA</name>
    <name evidence="3" type="ORF">GCM10008025_01450</name>
</gene>
<keyword evidence="4" id="KW-1185">Reference proteome</keyword>
<dbReference type="RefSeq" id="WP_188382762.1">
    <property type="nucleotide sequence ID" value="NZ_BMEY01000001.1"/>
</dbReference>
<dbReference type="Pfam" id="PF12945">
    <property type="entry name" value="PilZNR"/>
    <property type="match status" value="1"/>
</dbReference>
<evidence type="ECO:0000259" key="2">
    <source>
        <dbReference type="Pfam" id="PF12945"/>
    </source>
</evidence>
<evidence type="ECO:0000259" key="1">
    <source>
        <dbReference type="Pfam" id="PF07238"/>
    </source>
</evidence>
<evidence type="ECO:0008006" key="5">
    <source>
        <dbReference type="Google" id="ProtNLM"/>
    </source>
</evidence>
<feature type="domain" description="Type III secretion system flagellar brake protein YcgR PilZN" evidence="2">
    <location>
        <begin position="2"/>
        <end position="90"/>
    </location>
</feature>
<reference evidence="3" key="2">
    <citation type="submission" date="2020-09" db="EMBL/GenBank/DDBJ databases">
        <authorList>
            <person name="Sun Q."/>
            <person name="Zhou Y."/>
        </authorList>
    </citation>
    <scope>NUCLEOTIDE SEQUENCE</scope>
    <source>
        <strain evidence="3">CGMCC 1.12408</strain>
    </source>
</reference>
<name>A0A916RMX2_9BACI</name>
<evidence type="ECO:0000313" key="3">
    <source>
        <dbReference type="EMBL" id="GGA61158.1"/>
    </source>
</evidence>
<reference evidence="3" key="1">
    <citation type="journal article" date="2014" name="Int. J. Syst. Evol. Microbiol.">
        <title>Complete genome sequence of Corynebacterium casei LMG S-19264T (=DSM 44701T), isolated from a smear-ripened cheese.</title>
        <authorList>
            <consortium name="US DOE Joint Genome Institute (JGI-PGF)"/>
            <person name="Walter F."/>
            <person name="Albersmeier A."/>
            <person name="Kalinowski J."/>
            <person name="Ruckert C."/>
        </authorList>
    </citation>
    <scope>NUCLEOTIDE SEQUENCE</scope>
    <source>
        <strain evidence="3">CGMCC 1.12408</strain>
    </source>
</reference>
<sequence length="220" mass="25750">MKIGDFITLIIKDKDSKEEEKFRSKIIDQNNNHIYIDYPIHMKTRRTKHYIEIGTPVTAEFIGQDQLLYQFKTTIVDRIRGNIPAYLLLLPNEDQFLRIQRRQYVRVNASLDIAVQSNEFNFLPFTTVTMDISGGGLSIIIPEGIPMTESERINLTLVLPLHSGEYHYLELIGEVVRVIHKQDSLRTASIKFISPEKQDQQVIIHYCFEVQREERQKELM</sequence>
<dbReference type="GO" id="GO:0035438">
    <property type="term" value="F:cyclic-di-GMP binding"/>
    <property type="evidence" value="ECO:0007669"/>
    <property type="project" value="InterPro"/>
</dbReference>
<feature type="domain" description="PilZ" evidence="1">
    <location>
        <begin position="100"/>
        <end position="209"/>
    </location>
</feature>